<dbReference type="Proteomes" id="UP001335720">
    <property type="component" value="Chromosome"/>
</dbReference>
<accession>A0AA48HZG3</accession>
<name>A0AA48HZG3_9FIRM</name>
<protein>
    <submittedName>
        <fullName evidence="1">Uncharacterized protein</fullName>
    </submittedName>
</protein>
<gene>
    <name evidence="1" type="ORF">RsTaC01_0372</name>
</gene>
<organism evidence="1">
    <name type="scientific">Candidatus Paraimprobicoccus trichonymphae</name>
    <dbReference type="NCBI Taxonomy" id="3033793"/>
    <lineage>
        <taxon>Bacteria</taxon>
        <taxon>Bacillati</taxon>
        <taxon>Bacillota</taxon>
        <taxon>Clostridia</taxon>
        <taxon>Candidatus Paraimprobicoccus</taxon>
    </lineage>
</organism>
<dbReference type="EMBL" id="AP027925">
    <property type="protein sequence ID" value="BED92586.1"/>
    <property type="molecule type" value="Genomic_DNA"/>
</dbReference>
<dbReference type="InterPro" id="IPR043502">
    <property type="entry name" value="DNA/RNA_pol_sf"/>
</dbReference>
<reference evidence="1" key="1">
    <citation type="journal article" date="2023" name="ISME J.">
        <title>Emergence of putative energy parasites within Clostridia revealed by genome analysis of a novel endosymbiotic clade.</title>
        <authorList>
            <person name="Takahashi K."/>
            <person name="Kuwahara H."/>
            <person name="Horikawa Y."/>
            <person name="Izawa K."/>
            <person name="Kato D."/>
            <person name="Inagaki T."/>
            <person name="Yuki M."/>
            <person name="Ohkuma M."/>
            <person name="Hongoh Y."/>
        </authorList>
    </citation>
    <scope>NUCLEOTIDE SEQUENCE</scope>
    <source>
        <strain evidence="1">RsTa-C01</strain>
    </source>
</reference>
<dbReference type="AlphaFoldDB" id="A0AA48HZG3"/>
<evidence type="ECO:0000313" key="1">
    <source>
        <dbReference type="EMBL" id="BED92586.1"/>
    </source>
</evidence>
<proteinExistence type="predicted"/>
<dbReference type="SUPFAM" id="SSF56672">
    <property type="entry name" value="DNA/RNA polymerases"/>
    <property type="match status" value="1"/>
</dbReference>
<sequence>MEGRDCHNSQSFQGNMKITLDVSNSMITGLERIEQLVGKYPNRKIQTLMHLVNVNTVKEIHMEQVRDKAVGIDKVSKDKYETDLQANAEKLIMQMRKFSYRPKPVRRVYIEKVGSSGLRPLGIPAYEDRFREYLLKY</sequence>
<dbReference type="KEGG" id="ptrh:RsTaC01_0372"/>